<comment type="caution">
    <text evidence="2">The sequence shown here is derived from an EMBL/GenBank/DDBJ whole genome shotgun (WGS) entry which is preliminary data.</text>
</comment>
<organism evidence="2 3">
    <name type="scientific">Pocillopora damicornis</name>
    <name type="common">Cauliflower coral</name>
    <name type="synonym">Millepora damicornis</name>
    <dbReference type="NCBI Taxonomy" id="46731"/>
    <lineage>
        <taxon>Eukaryota</taxon>
        <taxon>Metazoa</taxon>
        <taxon>Cnidaria</taxon>
        <taxon>Anthozoa</taxon>
        <taxon>Hexacorallia</taxon>
        <taxon>Scleractinia</taxon>
        <taxon>Astrocoeniina</taxon>
        <taxon>Pocilloporidae</taxon>
        <taxon>Pocillopora</taxon>
    </lineage>
</organism>
<keyword evidence="1" id="KW-0732">Signal</keyword>
<proteinExistence type="predicted"/>
<protein>
    <submittedName>
        <fullName evidence="2">Uncharacterized protein</fullName>
    </submittedName>
</protein>
<name>A0A3M6TR50_POCDA</name>
<feature type="signal peptide" evidence="1">
    <location>
        <begin position="1"/>
        <end position="28"/>
    </location>
</feature>
<evidence type="ECO:0000313" key="3">
    <source>
        <dbReference type="Proteomes" id="UP000275408"/>
    </source>
</evidence>
<sequence length="462" mass="51146">MAFFPTFSNTGLVVVYLVTFLFPSACSTYPCKAQQRVIYHQTMTPSWLEAHASYIDSSRSLTAAQLTFNAGSKKNPALLKVPMIPAGVLKDSTPLTVEITVANGVNIGQTKDSDIRYGVSDGIRMIGFETRDKRNYGTESPCYRIEGDSGRTLKSARRGPLKPKPTDSFYPGQFIITLKLDERWGSCYIAHDGGFVRTAGYINRLMPSKGLTLEVYKSDEEKLMIRLLNLGSPSKVKQVNNEQSRLGRQAAVFCNGDVVYHQTMTPFWLESHASYIDSQRTTTNEQITFNAGSVKHALLLKVPMILPGVVMSNSRLTAEITVAHDVTIGTTSESDNRYGVSDGTNFIGFHVPDKASYSNSVPRPPCYGVEGTAGSSLHGLRYINRVSPKPQDSFYPGQVEFTIKLDERWGSCYTAHDAGYTNVAKFNKRLVISNGLNLEVYKDEAYERVGIKYIKVAIVQDA</sequence>
<feature type="chain" id="PRO_5017944298" evidence="1">
    <location>
        <begin position="29"/>
        <end position="462"/>
    </location>
</feature>
<dbReference type="OrthoDB" id="10315998at2759"/>
<dbReference type="EMBL" id="RCHS01003097">
    <property type="protein sequence ID" value="RMX43893.1"/>
    <property type="molecule type" value="Genomic_DNA"/>
</dbReference>
<gene>
    <name evidence="2" type="ORF">pdam_00011300</name>
</gene>
<reference evidence="2 3" key="1">
    <citation type="journal article" date="2018" name="Sci. Rep.">
        <title>Comparative analysis of the Pocillopora damicornis genome highlights role of immune system in coral evolution.</title>
        <authorList>
            <person name="Cunning R."/>
            <person name="Bay R.A."/>
            <person name="Gillette P."/>
            <person name="Baker A.C."/>
            <person name="Traylor-Knowles N."/>
        </authorList>
    </citation>
    <scope>NUCLEOTIDE SEQUENCE [LARGE SCALE GENOMIC DNA]</scope>
    <source>
        <strain evidence="2">RSMAS</strain>
        <tissue evidence="2">Whole animal</tissue>
    </source>
</reference>
<evidence type="ECO:0000256" key="1">
    <source>
        <dbReference type="SAM" id="SignalP"/>
    </source>
</evidence>
<dbReference type="AlphaFoldDB" id="A0A3M6TR50"/>
<dbReference type="Proteomes" id="UP000275408">
    <property type="component" value="Unassembled WGS sequence"/>
</dbReference>
<evidence type="ECO:0000313" key="2">
    <source>
        <dbReference type="EMBL" id="RMX43893.1"/>
    </source>
</evidence>
<accession>A0A3M6TR50</accession>
<keyword evidence="3" id="KW-1185">Reference proteome</keyword>